<name>A0A2K5LRG6_CERAT</name>
<reference evidence="11" key="1">
    <citation type="submission" date="2025-08" db="UniProtKB">
        <authorList>
            <consortium name="Ensembl"/>
        </authorList>
    </citation>
    <scope>IDENTIFICATION</scope>
</reference>
<evidence type="ECO:0000256" key="1">
    <source>
        <dbReference type="ARBA" id="ARBA00013203"/>
    </source>
</evidence>
<keyword evidence="3" id="KW-0808">Transferase</keyword>
<keyword evidence="12" id="KW-1185">Reference proteome</keyword>
<dbReference type="InterPro" id="IPR051175">
    <property type="entry name" value="CLK_kinases"/>
</dbReference>
<dbReference type="Proteomes" id="UP000233060">
    <property type="component" value="Unassembled WGS sequence"/>
</dbReference>
<feature type="domain" description="Protein kinase" evidence="10">
    <location>
        <begin position="151"/>
        <end position="347"/>
    </location>
</feature>
<dbReference type="Bgee" id="ENSCATG00000031741">
    <property type="expression patterns" value="Expressed in cerebellum and 12 other cell types or tissues"/>
</dbReference>
<dbReference type="GO" id="GO:0004674">
    <property type="term" value="F:protein serine/threonine kinase activity"/>
    <property type="evidence" value="ECO:0007669"/>
    <property type="project" value="UniProtKB-KW"/>
</dbReference>
<keyword evidence="4" id="KW-0547">Nucleotide-binding</keyword>
<protein>
    <recommendedName>
        <fullName evidence="1">dual-specificity kinase</fullName>
        <ecNumber evidence="1">2.7.12.1</ecNumber>
    </recommendedName>
</protein>
<evidence type="ECO:0000256" key="6">
    <source>
        <dbReference type="ARBA" id="ARBA00022840"/>
    </source>
</evidence>
<dbReference type="AlphaFoldDB" id="A0A2K5LRG6"/>
<dbReference type="GO" id="GO:0005524">
    <property type="term" value="F:ATP binding"/>
    <property type="evidence" value="ECO:0007669"/>
    <property type="project" value="UniProtKB-KW"/>
</dbReference>
<sequence length="353" mass="44098">MRHSKRIFFFFWDSRESWGHESYRGSHKRKRRSHSSTQENRHCKPCHQFKESDCHYFFFFFLNERDYRDRRYVDEYRNDYCEGYVPRHYHRDIEFFFFFHCSKSSVRSRRSSPKRKRNRHCSSHQKRSRSIEDDEDFFFFFQSGDVLRARYEIVDTFFFFFFGKVVECIDHAVKIVKNVGRYREAARSEIQVLEHLNSTDPNSMLEFFFFFCHVCIVFELLGFLPFQIDHIRQIFFFFCQSINLKLIMCFFFFFFLHHNKLTHTDLKPVFFFFLKSDYVVKYNSKMLDWDEHSSAGRYVRFFFFFLKEFMLCHDEEHEKLFDLVRRMFFFFFTQRITLDEALQHPFFFFFFKK</sequence>
<evidence type="ECO:0000256" key="2">
    <source>
        <dbReference type="ARBA" id="ARBA00022527"/>
    </source>
</evidence>
<dbReference type="GO" id="GO:0005634">
    <property type="term" value="C:nucleus"/>
    <property type="evidence" value="ECO:0007669"/>
    <property type="project" value="TreeGrafter"/>
</dbReference>
<dbReference type="GO" id="GO:0043484">
    <property type="term" value="P:regulation of RNA splicing"/>
    <property type="evidence" value="ECO:0007669"/>
    <property type="project" value="TreeGrafter"/>
</dbReference>
<dbReference type="InterPro" id="IPR000719">
    <property type="entry name" value="Prot_kinase_dom"/>
</dbReference>
<dbReference type="Gene3D" id="3.30.200.20">
    <property type="entry name" value="Phosphorylase Kinase, domain 1"/>
    <property type="match status" value="1"/>
</dbReference>
<accession>A0A2K5LRG6</accession>
<dbReference type="InterPro" id="IPR011009">
    <property type="entry name" value="Kinase-like_dom_sf"/>
</dbReference>
<keyword evidence="6" id="KW-0067">ATP-binding</keyword>
<evidence type="ECO:0000313" key="12">
    <source>
        <dbReference type="Proteomes" id="UP000233060"/>
    </source>
</evidence>
<evidence type="ECO:0000256" key="9">
    <source>
        <dbReference type="SAM" id="Phobius"/>
    </source>
</evidence>
<feature type="transmembrane region" description="Helical" evidence="9">
    <location>
        <begin position="207"/>
        <end position="228"/>
    </location>
</feature>
<proteinExistence type="inferred from homology"/>
<dbReference type="GO" id="GO:0004712">
    <property type="term" value="F:protein serine/threonine/tyrosine kinase activity"/>
    <property type="evidence" value="ECO:0007669"/>
    <property type="project" value="UniProtKB-EC"/>
</dbReference>
<dbReference type="GO" id="GO:0004713">
    <property type="term" value="F:protein tyrosine kinase activity"/>
    <property type="evidence" value="ECO:0007669"/>
    <property type="project" value="UniProtKB-KW"/>
</dbReference>
<dbReference type="SUPFAM" id="SSF56112">
    <property type="entry name" value="Protein kinase-like (PK-like)"/>
    <property type="match status" value="1"/>
</dbReference>
<keyword evidence="9" id="KW-0472">Membrane</keyword>
<keyword evidence="7" id="KW-0829">Tyrosine-protein kinase</keyword>
<reference evidence="11" key="2">
    <citation type="submission" date="2025-09" db="UniProtKB">
        <authorList>
            <consortium name="Ensembl"/>
        </authorList>
    </citation>
    <scope>IDENTIFICATION</scope>
</reference>
<evidence type="ECO:0000256" key="4">
    <source>
        <dbReference type="ARBA" id="ARBA00022741"/>
    </source>
</evidence>
<dbReference type="SMART" id="SM00220">
    <property type="entry name" value="S_TKc"/>
    <property type="match status" value="1"/>
</dbReference>
<keyword evidence="9" id="KW-0812">Transmembrane</keyword>
<dbReference type="GeneTree" id="ENSGT00940000160245"/>
<dbReference type="PANTHER" id="PTHR45646">
    <property type="entry name" value="SERINE/THREONINE-PROTEIN KINASE DOA-RELATED"/>
    <property type="match status" value="1"/>
</dbReference>
<organism evidence="11 12">
    <name type="scientific">Cercocebus atys</name>
    <name type="common">Sooty mangabey</name>
    <name type="synonym">Cercocebus torquatus atys</name>
    <dbReference type="NCBI Taxonomy" id="9531"/>
    <lineage>
        <taxon>Eukaryota</taxon>
        <taxon>Metazoa</taxon>
        <taxon>Chordata</taxon>
        <taxon>Craniata</taxon>
        <taxon>Vertebrata</taxon>
        <taxon>Euteleostomi</taxon>
        <taxon>Mammalia</taxon>
        <taxon>Eutheria</taxon>
        <taxon>Euarchontoglires</taxon>
        <taxon>Primates</taxon>
        <taxon>Haplorrhini</taxon>
        <taxon>Catarrhini</taxon>
        <taxon>Cercopithecidae</taxon>
        <taxon>Cercopithecinae</taxon>
        <taxon>Cercocebus</taxon>
    </lineage>
</organism>
<gene>
    <name evidence="11" type="primary">CLK4</name>
</gene>
<comment type="similarity">
    <text evidence="8">Belongs to the protein kinase superfamily. CMGC Ser/Thr protein kinase family. Lammer subfamily.</text>
</comment>
<evidence type="ECO:0000313" key="11">
    <source>
        <dbReference type="Ensembl" id="ENSCATP00000015550.1"/>
    </source>
</evidence>
<evidence type="ECO:0000256" key="7">
    <source>
        <dbReference type="ARBA" id="ARBA00023137"/>
    </source>
</evidence>
<keyword evidence="9" id="KW-1133">Transmembrane helix</keyword>
<dbReference type="PANTHER" id="PTHR45646:SF1">
    <property type="entry name" value="DUAL SPECIFICITY PROTEIN KINASE CLK4"/>
    <property type="match status" value="1"/>
</dbReference>
<feature type="transmembrane region" description="Helical" evidence="9">
    <location>
        <begin position="234"/>
        <end position="256"/>
    </location>
</feature>
<keyword evidence="2" id="KW-0723">Serine/threonine-protein kinase</keyword>
<dbReference type="EC" id="2.7.12.1" evidence="1"/>
<evidence type="ECO:0000256" key="3">
    <source>
        <dbReference type="ARBA" id="ARBA00022679"/>
    </source>
</evidence>
<dbReference type="Gene3D" id="1.10.510.10">
    <property type="entry name" value="Transferase(Phosphotransferase) domain 1"/>
    <property type="match status" value="1"/>
</dbReference>
<evidence type="ECO:0000256" key="8">
    <source>
        <dbReference type="ARBA" id="ARBA00037966"/>
    </source>
</evidence>
<dbReference type="Ensembl" id="ENSCATT00000039704.1">
    <property type="protein sequence ID" value="ENSCATP00000015550.1"/>
    <property type="gene ID" value="ENSCATG00000031741.1"/>
</dbReference>
<evidence type="ECO:0000256" key="5">
    <source>
        <dbReference type="ARBA" id="ARBA00022777"/>
    </source>
</evidence>
<keyword evidence="5" id="KW-0418">Kinase</keyword>
<evidence type="ECO:0000259" key="10">
    <source>
        <dbReference type="SMART" id="SM00220"/>
    </source>
</evidence>